<dbReference type="AlphaFoldDB" id="A0AAV7U0M6"/>
<proteinExistence type="predicted"/>
<feature type="region of interest" description="Disordered" evidence="1">
    <location>
        <begin position="1"/>
        <end position="59"/>
    </location>
</feature>
<evidence type="ECO:0000256" key="1">
    <source>
        <dbReference type="SAM" id="MobiDB-lite"/>
    </source>
</evidence>
<keyword evidence="3" id="KW-1185">Reference proteome</keyword>
<name>A0AAV7U0M6_PLEWA</name>
<feature type="compositionally biased region" description="Basic and acidic residues" evidence="1">
    <location>
        <begin position="1"/>
        <end position="12"/>
    </location>
</feature>
<gene>
    <name evidence="2" type="ORF">NDU88_007148</name>
</gene>
<reference evidence="2" key="1">
    <citation type="journal article" date="2022" name="bioRxiv">
        <title>Sequencing and chromosome-scale assembly of the giantPleurodeles waltlgenome.</title>
        <authorList>
            <person name="Brown T."/>
            <person name="Elewa A."/>
            <person name="Iarovenko S."/>
            <person name="Subramanian E."/>
            <person name="Araus A.J."/>
            <person name="Petzold A."/>
            <person name="Susuki M."/>
            <person name="Suzuki K.-i.T."/>
            <person name="Hayashi T."/>
            <person name="Toyoda A."/>
            <person name="Oliveira C."/>
            <person name="Osipova E."/>
            <person name="Leigh N.D."/>
            <person name="Simon A."/>
            <person name="Yun M.H."/>
        </authorList>
    </citation>
    <scope>NUCLEOTIDE SEQUENCE</scope>
    <source>
        <strain evidence="2">20211129_DDA</strain>
        <tissue evidence="2">Liver</tissue>
    </source>
</reference>
<dbReference type="EMBL" id="JANPWB010000006">
    <property type="protein sequence ID" value="KAJ1181949.1"/>
    <property type="molecule type" value="Genomic_DNA"/>
</dbReference>
<comment type="caution">
    <text evidence="2">The sequence shown here is derived from an EMBL/GenBank/DDBJ whole genome shotgun (WGS) entry which is preliminary data.</text>
</comment>
<sequence length="98" mass="10235">MQSPRGHPDTARLRRGTGGGLAAHRNGPILHVRTGDAPIPVAPRAGPRVLGSPGSRGTATVRKRGALIGWPRGAWASPSHLELARLMGETDSDLPNPI</sequence>
<protein>
    <submittedName>
        <fullName evidence="2">Uncharacterized protein</fullName>
    </submittedName>
</protein>
<dbReference type="Proteomes" id="UP001066276">
    <property type="component" value="Chromosome 3_2"/>
</dbReference>
<organism evidence="2 3">
    <name type="scientific">Pleurodeles waltl</name>
    <name type="common">Iberian ribbed newt</name>
    <dbReference type="NCBI Taxonomy" id="8319"/>
    <lineage>
        <taxon>Eukaryota</taxon>
        <taxon>Metazoa</taxon>
        <taxon>Chordata</taxon>
        <taxon>Craniata</taxon>
        <taxon>Vertebrata</taxon>
        <taxon>Euteleostomi</taxon>
        <taxon>Amphibia</taxon>
        <taxon>Batrachia</taxon>
        <taxon>Caudata</taxon>
        <taxon>Salamandroidea</taxon>
        <taxon>Salamandridae</taxon>
        <taxon>Pleurodelinae</taxon>
        <taxon>Pleurodeles</taxon>
    </lineage>
</organism>
<evidence type="ECO:0000313" key="2">
    <source>
        <dbReference type="EMBL" id="KAJ1181949.1"/>
    </source>
</evidence>
<accession>A0AAV7U0M6</accession>
<evidence type="ECO:0000313" key="3">
    <source>
        <dbReference type="Proteomes" id="UP001066276"/>
    </source>
</evidence>